<comment type="caution">
    <text evidence="1">The sequence shown here is derived from an EMBL/GenBank/DDBJ whole genome shotgun (WGS) entry which is preliminary data.</text>
</comment>
<evidence type="ECO:0000313" key="2">
    <source>
        <dbReference type="Proteomes" id="UP000828390"/>
    </source>
</evidence>
<dbReference type="AlphaFoldDB" id="A0A9D4GN65"/>
<reference evidence="1" key="2">
    <citation type="submission" date="2020-11" db="EMBL/GenBank/DDBJ databases">
        <authorList>
            <person name="McCartney M.A."/>
            <person name="Auch B."/>
            <person name="Kono T."/>
            <person name="Mallez S."/>
            <person name="Becker A."/>
            <person name="Gohl D.M."/>
            <person name="Silverstein K.A.T."/>
            <person name="Koren S."/>
            <person name="Bechman K.B."/>
            <person name="Herman A."/>
            <person name="Abrahante J.E."/>
            <person name="Garbe J."/>
        </authorList>
    </citation>
    <scope>NUCLEOTIDE SEQUENCE</scope>
    <source>
        <strain evidence="1">Duluth1</strain>
        <tissue evidence="1">Whole animal</tissue>
    </source>
</reference>
<dbReference type="Proteomes" id="UP000828390">
    <property type="component" value="Unassembled WGS sequence"/>
</dbReference>
<proteinExistence type="predicted"/>
<organism evidence="1 2">
    <name type="scientific">Dreissena polymorpha</name>
    <name type="common">Zebra mussel</name>
    <name type="synonym">Mytilus polymorpha</name>
    <dbReference type="NCBI Taxonomy" id="45954"/>
    <lineage>
        <taxon>Eukaryota</taxon>
        <taxon>Metazoa</taxon>
        <taxon>Spiralia</taxon>
        <taxon>Lophotrochozoa</taxon>
        <taxon>Mollusca</taxon>
        <taxon>Bivalvia</taxon>
        <taxon>Autobranchia</taxon>
        <taxon>Heteroconchia</taxon>
        <taxon>Euheterodonta</taxon>
        <taxon>Imparidentia</taxon>
        <taxon>Neoheterodontei</taxon>
        <taxon>Myida</taxon>
        <taxon>Dreissenoidea</taxon>
        <taxon>Dreissenidae</taxon>
        <taxon>Dreissena</taxon>
    </lineage>
</organism>
<protein>
    <submittedName>
        <fullName evidence="1">Uncharacterized protein</fullName>
    </submittedName>
</protein>
<name>A0A9D4GN65_DREPO</name>
<dbReference type="EMBL" id="JAIWYP010000005">
    <property type="protein sequence ID" value="KAH3818519.1"/>
    <property type="molecule type" value="Genomic_DNA"/>
</dbReference>
<evidence type="ECO:0000313" key="1">
    <source>
        <dbReference type="EMBL" id="KAH3818519.1"/>
    </source>
</evidence>
<keyword evidence="2" id="KW-1185">Reference proteome</keyword>
<sequence length="82" mass="8857">MNDNADHDNEQESIDDAAGNVDYIDISSDYSECVDGNNISDGESELGANMNNIKDIAENNTCDVKSTIDLNFNNDVGNGSEH</sequence>
<accession>A0A9D4GN65</accession>
<reference evidence="1" key="1">
    <citation type="journal article" date="2019" name="bioRxiv">
        <title>The Genome of the Zebra Mussel, Dreissena polymorpha: A Resource for Invasive Species Research.</title>
        <authorList>
            <person name="McCartney M.A."/>
            <person name="Auch B."/>
            <person name="Kono T."/>
            <person name="Mallez S."/>
            <person name="Zhang Y."/>
            <person name="Obille A."/>
            <person name="Becker A."/>
            <person name="Abrahante J.E."/>
            <person name="Garbe J."/>
            <person name="Badalamenti J.P."/>
            <person name="Herman A."/>
            <person name="Mangelson H."/>
            <person name="Liachko I."/>
            <person name="Sullivan S."/>
            <person name="Sone E.D."/>
            <person name="Koren S."/>
            <person name="Silverstein K.A.T."/>
            <person name="Beckman K.B."/>
            <person name="Gohl D.M."/>
        </authorList>
    </citation>
    <scope>NUCLEOTIDE SEQUENCE</scope>
    <source>
        <strain evidence="1">Duluth1</strain>
        <tissue evidence="1">Whole animal</tissue>
    </source>
</reference>
<gene>
    <name evidence="1" type="ORF">DPMN_120240</name>
</gene>